<dbReference type="PROSITE" id="PS00397">
    <property type="entry name" value="RECOMBINASES_1"/>
    <property type="match status" value="1"/>
</dbReference>
<organism evidence="8 9">
    <name type="scientific">Legionella feeleii</name>
    <dbReference type="NCBI Taxonomy" id="453"/>
    <lineage>
        <taxon>Bacteria</taxon>
        <taxon>Pseudomonadati</taxon>
        <taxon>Pseudomonadota</taxon>
        <taxon>Gammaproteobacteria</taxon>
        <taxon>Legionellales</taxon>
        <taxon>Legionellaceae</taxon>
        <taxon>Legionella</taxon>
    </lineage>
</organism>
<proteinExistence type="inferred from homology"/>
<keyword evidence="3" id="KW-0238">DNA-binding</keyword>
<reference evidence="8 9" key="1">
    <citation type="submission" date="2015-11" db="EMBL/GenBank/DDBJ databases">
        <title>Genomic analysis of 38 Legionella species identifies large and diverse effector repertoires.</title>
        <authorList>
            <person name="Burstein D."/>
            <person name="Amaro F."/>
            <person name="Zusman T."/>
            <person name="Lifshitz Z."/>
            <person name="Cohen O."/>
            <person name="Gilbert J.A."/>
            <person name="Pupko T."/>
            <person name="Shuman H.A."/>
            <person name="Segal G."/>
        </authorList>
    </citation>
    <scope>NUCLEOTIDE SEQUENCE [LARGE SCALE GENOMIC DNA]</scope>
    <source>
        <strain evidence="8 9">WO-44C</strain>
    </source>
</reference>
<gene>
    <name evidence="8" type="primary">tnpR</name>
    <name evidence="8" type="ORF">Lfee_1012</name>
</gene>
<feature type="domain" description="Resolvase/invertase-type recombinase catalytic" evidence="7">
    <location>
        <begin position="4"/>
        <end position="137"/>
    </location>
</feature>
<evidence type="ECO:0000256" key="2">
    <source>
        <dbReference type="ARBA" id="ARBA00022908"/>
    </source>
</evidence>
<dbReference type="InterPro" id="IPR006118">
    <property type="entry name" value="Recombinase_CS"/>
</dbReference>
<dbReference type="EMBL" id="LNYB01000030">
    <property type="protein sequence ID" value="KTD01582.1"/>
    <property type="molecule type" value="Genomic_DNA"/>
</dbReference>
<feature type="active site" description="O-(5'-phospho-DNA)-serine intermediate" evidence="5 6">
    <location>
        <position position="12"/>
    </location>
</feature>
<evidence type="ECO:0000256" key="6">
    <source>
        <dbReference type="PROSITE-ProRule" id="PRU10137"/>
    </source>
</evidence>
<evidence type="ECO:0000259" key="7">
    <source>
        <dbReference type="PROSITE" id="PS51736"/>
    </source>
</evidence>
<accession>A0A0W0U0N4</accession>
<dbReference type="AlphaFoldDB" id="A0A0W0U0N4"/>
<evidence type="ECO:0000313" key="9">
    <source>
        <dbReference type="Proteomes" id="UP000054698"/>
    </source>
</evidence>
<evidence type="ECO:0000256" key="1">
    <source>
        <dbReference type="ARBA" id="ARBA00009913"/>
    </source>
</evidence>
<evidence type="ECO:0000256" key="5">
    <source>
        <dbReference type="PIRSR" id="PIRSR606118-50"/>
    </source>
</evidence>
<dbReference type="CDD" id="cd03768">
    <property type="entry name" value="SR_ResInv"/>
    <property type="match status" value="1"/>
</dbReference>
<dbReference type="InterPro" id="IPR036162">
    <property type="entry name" value="Resolvase-like_N_sf"/>
</dbReference>
<dbReference type="GO" id="GO:0003677">
    <property type="term" value="F:DNA binding"/>
    <property type="evidence" value="ECO:0007669"/>
    <property type="project" value="UniProtKB-KW"/>
</dbReference>
<keyword evidence="2" id="KW-0229">DNA integration</keyword>
<dbReference type="Pfam" id="PF00239">
    <property type="entry name" value="Resolvase"/>
    <property type="match status" value="1"/>
</dbReference>
<evidence type="ECO:0000256" key="3">
    <source>
        <dbReference type="ARBA" id="ARBA00023125"/>
    </source>
</evidence>
<dbReference type="PROSITE" id="PS51736">
    <property type="entry name" value="RECOMBINASES_3"/>
    <property type="match status" value="1"/>
</dbReference>
<protein>
    <submittedName>
        <fullName evidence="8">Transposon Tn21 resolvase</fullName>
    </submittedName>
</protein>
<evidence type="ECO:0000256" key="4">
    <source>
        <dbReference type="ARBA" id="ARBA00023172"/>
    </source>
</evidence>
<comment type="similarity">
    <text evidence="1">Belongs to the site-specific recombinase resolvase family.</text>
</comment>
<comment type="caution">
    <text evidence="8">The sequence shown here is derived from an EMBL/GenBank/DDBJ whole genome shotgun (WGS) entry which is preliminary data.</text>
</comment>
<dbReference type="InterPro" id="IPR050639">
    <property type="entry name" value="SSR_resolvase"/>
</dbReference>
<dbReference type="PATRIC" id="fig|453.4.peg.1090"/>
<dbReference type="InterPro" id="IPR006119">
    <property type="entry name" value="Resolv_N"/>
</dbReference>
<keyword evidence="4" id="KW-0233">DNA recombination</keyword>
<dbReference type="GO" id="GO:0015074">
    <property type="term" value="P:DNA integration"/>
    <property type="evidence" value="ECO:0007669"/>
    <property type="project" value="UniProtKB-KW"/>
</dbReference>
<dbReference type="GO" id="GO:0000150">
    <property type="term" value="F:DNA strand exchange activity"/>
    <property type="evidence" value="ECO:0007669"/>
    <property type="project" value="InterPro"/>
</dbReference>
<dbReference type="Gene3D" id="3.40.50.1390">
    <property type="entry name" value="Resolvase, N-terminal catalytic domain"/>
    <property type="match status" value="1"/>
</dbReference>
<evidence type="ECO:0000313" key="8">
    <source>
        <dbReference type="EMBL" id="KTD01582.1"/>
    </source>
</evidence>
<dbReference type="OrthoDB" id="9797501at2"/>
<dbReference type="PANTHER" id="PTHR30461">
    <property type="entry name" value="DNA-INVERTASE FROM LAMBDOID PROPHAGE"/>
    <property type="match status" value="1"/>
</dbReference>
<dbReference type="PANTHER" id="PTHR30461:SF26">
    <property type="entry name" value="RESOLVASE HOMOLOG YNEB"/>
    <property type="match status" value="1"/>
</dbReference>
<name>A0A0W0U0N4_9GAMM</name>
<dbReference type="RefSeq" id="WP_058444544.1">
    <property type="nucleotide sequence ID" value="NZ_LBHK01000061.1"/>
</dbReference>
<dbReference type="Proteomes" id="UP000054698">
    <property type="component" value="Unassembled WGS sequence"/>
</dbReference>
<sequence length="185" mass="20883">MTGQNIGYIRVSSEGQNTARQLEGIQLDKEFIDTASGSTKNRPQLEACLNYLRKGDTLHVHSIDRLARNLIDLQEIVDGLVFKEVNVKFHHENLTFYGDESPMATLTLQLMGAFAEFERRMTKTRQREGINAAKKVGKHLGRPKLEKSLVETAMGFKTEGLSVCEIGRRMNLSRPSVYKLLSKSK</sequence>
<dbReference type="SMART" id="SM00857">
    <property type="entry name" value="Resolvase"/>
    <property type="match status" value="1"/>
</dbReference>
<keyword evidence="9" id="KW-1185">Reference proteome</keyword>
<dbReference type="SUPFAM" id="SSF53041">
    <property type="entry name" value="Resolvase-like"/>
    <property type="match status" value="1"/>
</dbReference>